<comment type="caution">
    <text evidence="2">The sequence shown here is derived from an EMBL/GenBank/DDBJ whole genome shotgun (WGS) entry which is preliminary data.</text>
</comment>
<dbReference type="AlphaFoldDB" id="A0A9D4YT18"/>
<proteinExistence type="predicted"/>
<evidence type="ECO:0000313" key="2">
    <source>
        <dbReference type="EMBL" id="KAI3424853.1"/>
    </source>
</evidence>
<reference evidence="2" key="2">
    <citation type="submission" date="2020-11" db="EMBL/GenBank/DDBJ databases">
        <authorList>
            <person name="Cecchin M."/>
            <person name="Marcolungo L."/>
            <person name="Rossato M."/>
            <person name="Girolomoni L."/>
            <person name="Cosentino E."/>
            <person name="Cuine S."/>
            <person name="Li-Beisson Y."/>
            <person name="Delledonne M."/>
            <person name="Ballottari M."/>
        </authorList>
    </citation>
    <scope>NUCLEOTIDE SEQUENCE</scope>
    <source>
        <strain evidence="2">211/11P</strain>
        <tissue evidence="2">Whole cell</tissue>
    </source>
</reference>
<dbReference type="OrthoDB" id="10519245at2759"/>
<feature type="compositionally biased region" description="Low complexity" evidence="1">
    <location>
        <begin position="26"/>
        <end position="38"/>
    </location>
</feature>
<dbReference type="Proteomes" id="UP001055712">
    <property type="component" value="Unassembled WGS sequence"/>
</dbReference>
<accession>A0A9D4YT18</accession>
<dbReference type="EMBL" id="SIDB01000012">
    <property type="protein sequence ID" value="KAI3424853.1"/>
    <property type="molecule type" value="Genomic_DNA"/>
</dbReference>
<feature type="region of interest" description="Disordered" evidence="1">
    <location>
        <begin position="1"/>
        <end position="54"/>
    </location>
</feature>
<evidence type="ECO:0000256" key="1">
    <source>
        <dbReference type="SAM" id="MobiDB-lite"/>
    </source>
</evidence>
<organism evidence="2 3">
    <name type="scientific">Chlorella vulgaris</name>
    <name type="common">Green alga</name>
    <dbReference type="NCBI Taxonomy" id="3077"/>
    <lineage>
        <taxon>Eukaryota</taxon>
        <taxon>Viridiplantae</taxon>
        <taxon>Chlorophyta</taxon>
        <taxon>core chlorophytes</taxon>
        <taxon>Trebouxiophyceae</taxon>
        <taxon>Chlorellales</taxon>
        <taxon>Chlorellaceae</taxon>
        <taxon>Chlorella clade</taxon>
        <taxon>Chlorella</taxon>
    </lineage>
</organism>
<name>A0A9D4YT18_CHLVU</name>
<evidence type="ECO:0000313" key="3">
    <source>
        <dbReference type="Proteomes" id="UP001055712"/>
    </source>
</evidence>
<protein>
    <submittedName>
        <fullName evidence="2">Uncharacterized protein</fullName>
    </submittedName>
</protein>
<gene>
    <name evidence="2" type="ORF">D9Q98_008237</name>
</gene>
<sequence length="110" mass="11630">MEQHGRATATGEQIHTSVERTPGGVRASSSSRSTGTGAPQQHEETVLHARAGQDQFATMSTHDLKAWLQTRGADLTGAIERHDLEEIARTMQDSGPPGRAEVGQGGAAQD</sequence>
<feature type="region of interest" description="Disordered" evidence="1">
    <location>
        <begin position="90"/>
        <end position="110"/>
    </location>
</feature>
<reference evidence="2" key="1">
    <citation type="journal article" date="2019" name="Plant J.">
        <title>Chlorella vulgaris genome assembly and annotation reveals the molecular basis for metabolic acclimation to high light conditions.</title>
        <authorList>
            <person name="Cecchin M."/>
            <person name="Marcolungo L."/>
            <person name="Rossato M."/>
            <person name="Girolomoni L."/>
            <person name="Cosentino E."/>
            <person name="Cuine S."/>
            <person name="Li-Beisson Y."/>
            <person name="Delledonne M."/>
            <person name="Ballottari M."/>
        </authorList>
    </citation>
    <scope>NUCLEOTIDE SEQUENCE</scope>
    <source>
        <strain evidence="2">211/11P</strain>
    </source>
</reference>
<keyword evidence="3" id="KW-1185">Reference proteome</keyword>